<gene>
    <name evidence="2" type="ORF">COO20_20155</name>
</gene>
<organism evidence="2 3">
    <name type="scientific">Thalassospira marina</name>
    <dbReference type="NCBI Taxonomy" id="2048283"/>
    <lineage>
        <taxon>Bacteria</taxon>
        <taxon>Pseudomonadati</taxon>
        <taxon>Pseudomonadota</taxon>
        <taxon>Alphaproteobacteria</taxon>
        <taxon>Rhodospirillales</taxon>
        <taxon>Thalassospiraceae</taxon>
        <taxon>Thalassospira</taxon>
    </lineage>
</organism>
<dbReference type="OrthoDB" id="7371403at2"/>
<accession>A0A2N3KJV7</accession>
<dbReference type="Proteomes" id="UP000233597">
    <property type="component" value="Unassembled WGS sequence"/>
</dbReference>
<feature type="transmembrane region" description="Helical" evidence="1">
    <location>
        <begin position="36"/>
        <end position="63"/>
    </location>
</feature>
<comment type="caution">
    <text evidence="2">The sequence shown here is derived from an EMBL/GenBank/DDBJ whole genome shotgun (WGS) entry which is preliminary data.</text>
</comment>
<keyword evidence="1" id="KW-0812">Transmembrane</keyword>
<keyword evidence="1" id="KW-0472">Membrane</keyword>
<protein>
    <submittedName>
        <fullName evidence="2">Uncharacterized protein</fullName>
    </submittedName>
</protein>
<dbReference type="EMBL" id="NWTK01000015">
    <property type="protein sequence ID" value="PKR50753.1"/>
    <property type="molecule type" value="Genomic_DNA"/>
</dbReference>
<keyword evidence="1" id="KW-1133">Transmembrane helix</keyword>
<evidence type="ECO:0000313" key="2">
    <source>
        <dbReference type="EMBL" id="PKR50753.1"/>
    </source>
</evidence>
<feature type="transmembrane region" description="Helical" evidence="1">
    <location>
        <begin position="84"/>
        <end position="104"/>
    </location>
</feature>
<sequence length="146" mass="16237">MIYLAILLSILLSAILYRMPRGGGLGEGRSSLGSAIWALLSGVLFSISLNTWYGLLVGPLLFLGDAPGWSRWWPTGKNPSVFYLSLRGLLLLNPFMGVIYFGFYRWRHKLPRYGRFIDGWTAYCELACGLVTATAWALVLLAFADP</sequence>
<name>A0A2N3KJV7_9PROT</name>
<dbReference type="RefSeq" id="WP_101269850.1">
    <property type="nucleotide sequence ID" value="NZ_NWTK01000015.1"/>
</dbReference>
<reference evidence="2 3" key="1">
    <citation type="submission" date="2017-09" db="EMBL/GenBank/DDBJ databases">
        <title>Biodiversity and function of Thalassospira species in the particle-attached aromatic-hydrocarbon-degrading consortia from the surface seawater of the South China Sea.</title>
        <authorList>
            <person name="Dong C."/>
            <person name="Liu R."/>
            <person name="Shao Z."/>
        </authorList>
    </citation>
    <scope>NUCLEOTIDE SEQUENCE [LARGE SCALE GENOMIC DNA]</scope>
    <source>
        <strain evidence="2 3">CSC1P2</strain>
    </source>
</reference>
<evidence type="ECO:0000256" key="1">
    <source>
        <dbReference type="SAM" id="Phobius"/>
    </source>
</evidence>
<feature type="transmembrane region" description="Helical" evidence="1">
    <location>
        <begin position="120"/>
        <end position="144"/>
    </location>
</feature>
<evidence type="ECO:0000313" key="3">
    <source>
        <dbReference type="Proteomes" id="UP000233597"/>
    </source>
</evidence>
<dbReference type="AlphaFoldDB" id="A0A2N3KJV7"/>
<proteinExistence type="predicted"/>